<keyword evidence="3" id="KW-0813">Transport</keyword>
<comment type="function">
    <text evidence="10">Probably part of an ABC transporter complex. Responsible for energy coupling to the transport system.</text>
</comment>
<reference evidence="12 13" key="1">
    <citation type="submission" date="2018-08" db="EMBL/GenBank/DDBJ databases">
        <title>A genome reference for cultivated species of the human gut microbiota.</title>
        <authorList>
            <person name="Zou Y."/>
            <person name="Xue W."/>
            <person name="Luo G."/>
        </authorList>
    </citation>
    <scope>NUCLEOTIDE SEQUENCE [LARGE SCALE GENOMIC DNA]</scope>
    <source>
        <strain evidence="12 13">AF48-16</strain>
    </source>
</reference>
<dbReference type="SUPFAM" id="SSF52540">
    <property type="entry name" value="P-loop containing nucleoside triphosphate hydrolases"/>
    <property type="match status" value="2"/>
</dbReference>
<evidence type="ECO:0000256" key="3">
    <source>
        <dbReference type="ARBA" id="ARBA00022448"/>
    </source>
</evidence>
<dbReference type="InterPro" id="IPR027417">
    <property type="entry name" value="P-loop_NTPase"/>
</dbReference>
<dbReference type="Pfam" id="PF00005">
    <property type="entry name" value="ABC_tran"/>
    <property type="match status" value="2"/>
</dbReference>
<dbReference type="PROSITE" id="PS00211">
    <property type="entry name" value="ABC_TRANSPORTER_1"/>
    <property type="match status" value="2"/>
</dbReference>
<feature type="domain" description="ABC transporter" evidence="11">
    <location>
        <begin position="267"/>
        <end position="477"/>
    </location>
</feature>
<dbReference type="AlphaFoldDB" id="A0A415EQL3"/>
<name>A0A415EQL3_ENTCA</name>
<dbReference type="SMART" id="SM00382">
    <property type="entry name" value="AAA"/>
    <property type="match status" value="2"/>
</dbReference>
<keyword evidence="7 12" id="KW-0067">ATP-binding</keyword>
<comment type="caution">
    <text evidence="12">The sequence shown here is derived from an EMBL/GenBank/DDBJ whole genome shotgun (WGS) entry which is preliminary data.</text>
</comment>
<feature type="domain" description="ABC transporter" evidence="11">
    <location>
        <begin position="2"/>
        <end position="239"/>
    </location>
</feature>
<evidence type="ECO:0000259" key="11">
    <source>
        <dbReference type="PROSITE" id="PS50893"/>
    </source>
</evidence>
<evidence type="ECO:0000256" key="7">
    <source>
        <dbReference type="ARBA" id="ARBA00022840"/>
    </source>
</evidence>
<dbReference type="Proteomes" id="UP000286288">
    <property type="component" value="Unassembled WGS sequence"/>
</dbReference>
<evidence type="ECO:0000256" key="9">
    <source>
        <dbReference type="ARBA" id="ARBA00023136"/>
    </source>
</evidence>
<organism evidence="12 13">
    <name type="scientific">Enterococcus casseliflavus</name>
    <name type="common">Enterococcus flavescens</name>
    <dbReference type="NCBI Taxonomy" id="37734"/>
    <lineage>
        <taxon>Bacteria</taxon>
        <taxon>Bacillati</taxon>
        <taxon>Bacillota</taxon>
        <taxon>Bacilli</taxon>
        <taxon>Lactobacillales</taxon>
        <taxon>Enterococcaceae</taxon>
        <taxon>Enterococcus</taxon>
    </lineage>
</organism>
<dbReference type="PANTHER" id="PTHR43553">
    <property type="entry name" value="HEAVY METAL TRANSPORTER"/>
    <property type="match status" value="1"/>
</dbReference>
<dbReference type="GO" id="GO:0005524">
    <property type="term" value="F:ATP binding"/>
    <property type="evidence" value="ECO:0007669"/>
    <property type="project" value="UniProtKB-KW"/>
</dbReference>
<comment type="subcellular location">
    <subcellularLocation>
        <location evidence="1">Cell membrane</location>
        <topology evidence="1">Peripheral membrane protein</topology>
    </subcellularLocation>
</comment>
<evidence type="ECO:0000256" key="10">
    <source>
        <dbReference type="ARBA" id="ARBA00025157"/>
    </source>
</evidence>
<dbReference type="GO" id="GO:0043190">
    <property type="term" value="C:ATP-binding cassette (ABC) transporter complex"/>
    <property type="evidence" value="ECO:0007669"/>
    <property type="project" value="TreeGrafter"/>
</dbReference>
<dbReference type="InterPro" id="IPR017871">
    <property type="entry name" value="ABC_transporter-like_CS"/>
</dbReference>
<dbReference type="PANTHER" id="PTHR43553:SF23">
    <property type="entry name" value="ABC TRANSPORTER ATP-BINDING COMPONENT"/>
    <property type="match status" value="1"/>
</dbReference>
<dbReference type="CDD" id="cd03225">
    <property type="entry name" value="ABC_cobalt_CbiO_domain1"/>
    <property type="match status" value="1"/>
</dbReference>
<dbReference type="EMBL" id="QRMZ01000017">
    <property type="protein sequence ID" value="RHK05647.1"/>
    <property type="molecule type" value="Genomic_DNA"/>
</dbReference>
<evidence type="ECO:0000256" key="2">
    <source>
        <dbReference type="ARBA" id="ARBA00005417"/>
    </source>
</evidence>
<evidence type="ECO:0000256" key="5">
    <source>
        <dbReference type="ARBA" id="ARBA00022737"/>
    </source>
</evidence>
<comment type="similarity">
    <text evidence="2">Belongs to the ABC transporter superfamily.</text>
</comment>
<gene>
    <name evidence="12" type="ORF">DW084_12945</name>
</gene>
<dbReference type="Gene3D" id="3.40.50.300">
    <property type="entry name" value="P-loop containing nucleotide triphosphate hydrolases"/>
    <property type="match status" value="2"/>
</dbReference>
<proteinExistence type="inferred from homology"/>
<keyword evidence="5" id="KW-0677">Repeat</keyword>
<evidence type="ECO:0000313" key="12">
    <source>
        <dbReference type="EMBL" id="RHK05647.1"/>
    </source>
</evidence>
<dbReference type="InterPro" id="IPR003439">
    <property type="entry name" value="ABC_transporter-like_ATP-bd"/>
</dbReference>
<evidence type="ECO:0000313" key="13">
    <source>
        <dbReference type="Proteomes" id="UP000286288"/>
    </source>
</evidence>
<dbReference type="PROSITE" id="PS50893">
    <property type="entry name" value="ABC_TRANSPORTER_2"/>
    <property type="match status" value="2"/>
</dbReference>
<keyword evidence="9" id="KW-0472">Membrane</keyword>
<keyword evidence="6" id="KW-0547">Nucleotide-binding</keyword>
<sequence>MITLEQVSVKRENRTVLSELSLTVAAGEVIVLCGASGSGKSTLLNVLNGLIPELYPAEVQGKIRVGETDLPVADFSHYAQTIGVVFQNPKTQFFTTDVYSELAFSMENAGVAPENIRQRITEVAQQFSLTPLLDASVFDLSGGEKQLIALAAATMLPHDVFLLDEPSSNLDQKAIQKLTQGLASLKQQGKTIVIAEHRLAYLAPLADRFCLLEAGRLRAAYPAAQLLSLPEEAIHELGLRKVGEAALETQHCRESLPEKSGLRATHLQIKQSKRSANSRNWALNLPELQLPTKQAVGIVGPNGAGKSTLVQVLSGLKKCPEAVFAINGQKRTQKQLLQESFLVMQDVNLQLFFETVEKELLIKAQNPARFEEIVSLLHLTPLLARHPQSLSGGEKQRVAIGSALLSGKRLLFFDEPTSGLDLQQMEEVAKLLRTVAKEVDLLAVISHDREFLVETCPYVLQLQQGELVGTYQLAKNME</sequence>
<dbReference type="GO" id="GO:0016887">
    <property type="term" value="F:ATP hydrolysis activity"/>
    <property type="evidence" value="ECO:0007669"/>
    <property type="project" value="InterPro"/>
</dbReference>
<evidence type="ECO:0000256" key="1">
    <source>
        <dbReference type="ARBA" id="ARBA00004202"/>
    </source>
</evidence>
<dbReference type="InterPro" id="IPR050095">
    <property type="entry name" value="ECF_ABC_transporter_ATP-bd"/>
</dbReference>
<dbReference type="InterPro" id="IPR003593">
    <property type="entry name" value="AAA+_ATPase"/>
</dbReference>
<dbReference type="GO" id="GO:0042626">
    <property type="term" value="F:ATPase-coupled transmembrane transporter activity"/>
    <property type="evidence" value="ECO:0007669"/>
    <property type="project" value="TreeGrafter"/>
</dbReference>
<protein>
    <submittedName>
        <fullName evidence="12">ATP-binding cassette domain-containing protein</fullName>
    </submittedName>
</protein>
<dbReference type="InterPro" id="IPR015856">
    <property type="entry name" value="ABC_transpr_CbiO/EcfA_su"/>
</dbReference>
<evidence type="ECO:0000256" key="4">
    <source>
        <dbReference type="ARBA" id="ARBA00022475"/>
    </source>
</evidence>
<evidence type="ECO:0000256" key="6">
    <source>
        <dbReference type="ARBA" id="ARBA00022741"/>
    </source>
</evidence>
<keyword evidence="8" id="KW-1278">Translocase</keyword>
<keyword evidence="4" id="KW-1003">Cell membrane</keyword>
<accession>A0A415EQL3</accession>
<evidence type="ECO:0000256" key="8">
    <source>
        <dbReference type="ARBA" id="ARBA00022967"/>
    </source>
</evidence>